<evidence type="ECO:0000259" key="2">
    <source>
        <dbReference type="PROSITE" id="PS50011"/>
    </source>
</evidence>
<dbReference type="SUPFAM" id="SSF47986">
    <property type="entry name" value="DEATH domain"/>
    <property type="match status" value="1"/>
</dbReference>
<evidence type="ECO:0000259" key="3">
    <source>
        <dbReference type="PROSITE" id="PS50017"/>
    </source>
</evidence>
<keyword evidence="5" id="KW-0675">Receptor</keyword>
<dbReference type="Gene3D" id="1.10.533.10">
    <property type="entry name" value="Death Domain, Fas"/>
    <property type="match status" value="1"/>
</dbReference>
<reference evidence="5" key="1">
    <citation type="submission" date="2025-08" db="UniProtKB">
        <authorList>
            <consortium name="RefSeq"/>
        </authorList>
    </citation>
    <scope>IDENTIFICATION</scope>
    <source>
        <tissue evidence="5">Gonads</tissue>
    </source>
</reference>
<dbReference type="AlphaFoldDB" id="A0A1S3IAL2"/>
<keyword evidence="4" id="KW-1185">Reference proteome</keyword>
<dbReference type="PANTHER" id="PTHR44329:SF291">
    <property type="entry name" value="PROTEIN KINASE DOMAIN-CONTAINING PROTEIN"/>
    <property type="match status" value="1"/>
</dbReference>
<dbReference type="PROSITE" id="PS50017">
    <property type="entry name" value="DEATH_DOMAIN"/>
    <property type="match status" value="1"/>
</dbReference>
<dbReference type="OrthoDB" id="4062651at2759"/>
<dbReference type="RefSeq" id="XP_013394896.1">
    <property type="nucleotide sequence ID" value="XM_013539442.1"/>
</dbReference>
<dbReference type="GeneID" id="106162229"/>
<dbReference type="SUPFAM" id="SSF56112">
    <property type="entry name" value="Protein kinase-like (PK-like)"/>
    <property type="match status" value="1"/>
</dbReference>
<keyword evidence="5" id="KW-0418">Kinase</keyword>
<dbReference type="InterPro" id="IPR008271">
    <property type="entry name" value="Ser/Thr_kinase_AS"/>
</dbReference>
<dbReference type="SMART" id="SM00220">
    <property type="entry name" value="S_TKc"/>
    <property type="match status" value="1"/>
</dbReference>
<dbReference type="Gene3D" id="1.10.510.10">
    <property type="entry name" value="Transferase(Phosphotransferase) domain 1"/>
    <property type="match status" value="1"/>
</dbReference>
<dbReference type="PANTHER" id="PTHR44329">
    <property type="entry name" value="SERINE/THREONINE-PROTEIN KINASE TNNI3K-RELATED"/>
    <property type="match status" value="1"/>
</dbReference>
<dbReference type="InterPro" id="IPR000719">
    <property type="entry name" value="Prot_kinase_dom"/>
</dbReference>
<dbReference type="InterPro" id="IPR001245">
    <property type="entry name" value="Ser-Thr/Tyr_kinase_cat_dom"/>
</dbReference>
<evidence type="ECO:0000313" key="4">
    <source>
        <dbReference type="Proteomes" id="UP000085678"/>
    </source>
</evidence>
<gene>
    <name evidence="5" type="primary">LOC106162229</name>
</gene>
<dbReference type="InterPro" id="IPR000488">
    <property type="entry name" value="Death_dom"/>
</dbReference>
<evidence type="ECO:0000313" key="5">
    <source>
        <dbReference type="RefSeq" id="XP_013394896.1"/>
    </source>
</evidence>
<dbReference type="Pfam" id="PF00531">
    <property type="entry name" value="Death"/>
    <property type="match status" value="1"/>
</dbReference>
<dbReference type="GO" id="GO:0004706">
    <property type="term" value="F:JUN kinase kinase kinase activity"/>
    <property type="evidence" value="ECO:0007669"/>
    <property type="project" value="TreeGrafter"/>
</dbReference>
<keyword evidence="5" id="KW-0808">Transferase</keyword>
<dbReference type="GO" id="GO:0005524">
    <property type="term" value="F:ATP binding"/>
    <property type="evidence" value="ECO:0007669"/>
    <property type="project" value="InterPro"/>
</dbReference>
<feature type="domain" description="Protein kinase" evidence="2">
    <location>
        <begin position="1"/>
        <end position="232"/>
    </location>
</feature>
<sequence length="508" mass="57024">MGKQALCDEASKLLKVRSQYIVNVHGICLEPMFYALVMDFEENGSLQMLFERADIPWPLRWRILYQTSLGMNYLHTLNPMILHLDLKSQNVLLSEDFHVRICDFGLSMWKRHSTGAGGIQKKVGGTVTHMPPEAMQDINMVPTTKFDIYGYGILIWEVLSGKTPYQNAANELHIQGCVKAGQRPDLKSINIPSELEQEGQCVLKLMEKCWHQRPQFRPEFSESVGLLEQVYTKYKQDAKAAANNLPKQMEEESAVTGMTNEFKGMTLEDVIRNSNTVVPEEKQMDQDLTEVNMDAEPSLPIAKEDTNRPKPTVMQETGAVGRTARPNVGATGKAAATAQQKVHAIPQFPMPTVPAQMPVANLGGTHNISISNSHNIQIGDQNVINVPADFFPAHAQQLMQMIASHQQQPAANVNVPLINPDKILGTSDFMKLSRAIGRNWRVLGRSLGLDDAELDAIHHDTHVEGMQEMCYQMLRKWKERRGQGANLRNFAAACNQEQRFDLIFLINN</sequence>
<dbReference type="PROSITE" id="PS00108">
    <property type="entry name" value="PROTEIN_KINASE_ST"/>
    <property type="match status" value="1"/>
</dbReference>
<accession>A0A1S3IAL2</accession>
<dbReference type="CDD" id="cd01670">
    <property type="entry name" value="Death"/>
    <property type="match status" value="1"/>
</dbReference>
<name>A0A1S3IAL2_LINAN</name>
<feature type="region of interest" description="Disordered" evidence="1">
    <location>
        <begin position="301"/>
        <end position="333"/>
    </location>
</feature>
<dbReference type="PROSITE" id="PS50011">
    <property type="entry name" value="PROTEIN_KINASE_DOM"/>
    <property type="match status" value="1"/>
</dbReference>
<dbReference type="Pfam" id="PF07714">
    <property type="entry name" value="PK_Tyr_Ser-Thr"/>
    <property type="match status" value="1"/>
</dbReference>
<organism evidence="4 5">
    <name type="scientific">Lingula anatina</name>
    <name type="common">Brachiopod</name>
    <name type="synonym">Lingula unguis</name>
    <dbReference type="NCBI Taxonomy" id="7574"/>
    <lineage>
        <taxon>Eukaryota</taxon>
        <taxon>Metazoa</taxon>
        <taxon>Spiralia</taxon>
        <taxon>Lophotrochozoa</taxon>
        <taxon>Brachiopoda</taxon>
        <taxon>Linguliformea</taxon>
        <taxon>Lingulata</taxon>
        <taxon>Lingulida</taxon>
        <taxon>Linguloidea</taxon>
        <taxon>Lingulidae</taxon>
        <taxon>Lingula</taxon>
    </lineage>
</organism>
<evidence type="ECO:0000256" key="1">
    <source>
        <dbReference type="SAM" id="MobiDB-lite"/>
    </source>
</evidence>
<dbReference type="GO" id="GO:0031349">
    <property type="term" value="P:positive regulation of defense response"/>
    <property type="evidence" value="ECO:0007669"/>
    <property type="project" value="UniProtKB-ARBA"/>
</dbReference>
<dbReference type="InterPro" id="IPR011029">
    <property type="entry name" value="DEATH-like_dom_sf"/>
</dbReference>
<dbReference type="GO" id="GO:1902533">
    <property type="term" value="P:positive regulation of intracellular signal transduction"/>
    <property type="evidence" value="ECO:0007669"/>
    <property type="project" value="UniProtKB-ARBA"/>
</dbReference>
<proteinExistence type="predicted"/>
<protein>
    <submittedName>
        <fullName evidence="5">Receptor-interacting serine/threonine-protein kinase 3 isoform X2</fullName>
    </submittedName>
</protein>
<dbReference type="Proteomes" id="UP000085678">
    <property type="component" value="Unplaced"/>
</dbReference>
<dbReference type="InterPro" id="IPR011009">
    <property type="entry name" value="Kinase-like_dom_sf"/>
</dbReference>
<dbReference type="InterPro" id="IPR051681">
    <property type="entry name" value="Ser/Thr_Kinases-Pseudokinases"/>
</dbReference>
<dbReference type="GO" id="GO:0009893">
    <property type="term" value="P:positive regulation of metabolic process"/>
    <property type="evidence" value="ECO:0007669"/>
    <property type="project" value="UniProtKB-ARBA"/>
</dbReference>
<feature type="domain" description="Death" evidence="3">
    <location>
        <begin position="436"/>
        <end position="508"/>
    </location>
</feature>